<feature type="region of interest" description="Disordered" evidence="1">
    <location>
        <begin position="105"/>
        <end position="219"/>
    </location>
</feature>
<feature type="region of interest" description="Disordered" evidence="1">
    <location>
        <begin position="1"/>
        <end position="35"/>
    </location>
</feature>
<proteinExistence type="predicted"/>
<feature type="compositionally biased region" description="Basic residues" evidence="1">
    <location>
        <begin position="1"/>
        <end position="13"/>
    </location>
</feature>
<evidence type="ECO:0000313" key="3">
    <source>
        <dbReference type="Proteomes" id="UP000555564"/>
    </source>
</evidence>
<reference evidence="2 3" key="1">
    <citation type="submission" date="2020-08" db="EMBL/GenBank/DDBJ databases">
        <title>Sequencing the genomes of 1000 actinobacteria strains.</title>
        <authorList>
            <person name="Klenk H.-P."/>
        </authorList>
    </citation>
    <scope>NUCLEOTIDE SEQUENCE [LARGE SCALE GENOMIC DNA]</scope>
    <source>
        <strain evidence="2 3">DSM 44936</strain>
    </source>
</reference>
<evidence type="ECO:0000313" key="2">
    <source>
        <dbReference type="EMBL" id="MBB6472870.1"/>
    </source>
</evidence>
<dbReference type="AlphaFoldDB" id="A0A7X0ID93"/>
<dbReference type="EMBL" id="JACHIU010000001">
    <property type="protein sequence ID" value="MBB6472870.1"/>
    <property type="molecule type" value="Genomic_DNA"/>
</dbReference>
<dbReference type="Proteomes" id="UP000555564">
    <property type="component" value="Unassembled WGS sequence"/>
</dbReference>
<keyword evidence="3" id="KW-1185">Reference proteome</keyword>
<protein>
    <submittedName>
        <fullName evidence="2">Uncharacterized protein</fullName>
    </submittedName>
</protein>
<accession>A0A7X0ID93</accession>
<feature type="compositionally biased region" description="Basic and acidic residues" evidence="1">
    <location>
        <begin position="105"/>
        <end position="123"/>
    </location>
</feature>
<feature type="compositionally biased region" description="Basic and acidic residues" evidence="1">
    <location>
        <begin position="135"/>
        <end position="144"/>
    </location>
</feature>
<evidence type="ECO:0000256" key="1">
    <source>
        <dbReference type="SAM" id="MobiDB-lite"/>
    </source>
</evidence>
<sequence length="307" mass="33814">MARQRALGRRPRQNPRPALQAGDDPLPPHRLDSPSRQTRILFSPMDMTHRIFHEPTAPPPVRRFPRHRIRPIGDDTADKPYIANPAVIVMTTADRFRPAPIHHHVLADEQASRPRHSDARDRSTVSGPARRRSSRNKDRTREAASTRTGPNIRVCDPPGSPVLSVATESPACRRISARSGGGPPRRRTYAMKTDSTTGSVPADGRGGRGPARTSPEGTLTARGMTRVRAVSPRQVLRPVVPTRHEPPQLCPASSAAVDIGTSHHTIRLKLSKAIILRRSSHPPRRGPCRDREAVSRVTDVVRQGLAK</sequence>
<name>A0A7X0ID93_9ACTN</name>
<comment type="caution">
    <text evidence="2">The sequence shown here is derived from an EMBL/GenBank/DDBJ whole genome shotgun (WGS) entry which is preliminary data.</text>
</comment>
<organism evidence="2 3">
    <name type="scientific">Sphaerisporangium rubeum</name>
    <dbReference type="NCBI Taxonomy" id="321317"/>
    <lineage>
        <taxon>Bacteria</taxon>
        <taxon>Bacillati</taxon>
        <taxon>Actinomycetota</taxon>
        <taxon>Actinomycetes</taxon>
        <taxon>Streptosporangiales</taxon>
        <taxon>Streptosporangiaceae</taxon>
        <taxon>Sphaerisporangium</taxon>
    </lineage>
</organism>
<gene>
    <name evidence="2" type="ORF">BJ992_002301</name>
</gene>